<evidence type="ECO:0000313" key="2">
    <source>
        <dbReference type="EMBL" id="JAC24240.1"/>
    </source>
</evidence>
<dbReference type="SUPFAM" id="SSF50814">
    <property type="entry name" value="Lipocalins"/>
    <property type="match status" value="1"/>
</dbReference>
<dbReference type="AlphaFoldDB" id="A0A023FUA2"/>
<protein>
    <recommendedName>
        <fullName evidence="3">Lipocalin-2 1</fullName>
    </recommendedName>
</protein>
<dbReference type="EMBL" id="GBBK01000242">
    <property type="protein sequence ID" value="JAC24240.1"/>
    <property type="molecule type" value="mRNA"/>
</dbReference>
<name>A0A023FUA2_AMBCJ</name>
<evidence type="ECO:0008006" key="3">
    <source>
        <dbReference type="Google" id="ProtNLM"/>
    </source>
</evidence>
<feature type="signal peptide" evidence="1">
    <location>
        <begin position="1"/>
        <end position="19"/>
    </location>
</feature>
<organism evidence="2">
    <name type="scientific">Amblyomma cajennense</name>
    <name type="common">Cayenne tick</name>
    <name type="synonym">Acarus cajennensis</name>
    <dbReference type="NCBI Taxonomy" id="34607"/>
    <lineage>
        <taxon>Eukaryota</taxon>
        <taxon>Metazoa</taxon>
        <taxon>Ecdysozoa</taxon>
        <taxon>Arthropoda</taxon>
        <taxon>Chelicerata</taxon>
        <taxon>Arachnida</taxon>
        <taxon>Acari</taxon>
        <taxon>Parasitiformes</taxon>
        <taxon>Ixodida</taxon>
        <taxon>Ixodoidea</taxon>
        <taxon>Ixodidae</taxon>
        <taxon>Amblyomminae</taxon>
        <taxon>Amblyomma</taxon>
    </lineage>
</organism>
<dbReference type="Gene3D" id="2.40.128.20">
    <property type="match status" value="1"/>
</dbReference>
<dbReference type="InterPro" id="IPR012674">
    <property type="entry name" value="Calycin"/>
</dbReference>
<accession>A0A023FUA2</accession>
<sequence>MKWQLQVFWLLQSALCSYSGNEVEFLQSPLKENGENLDIRKVLITNESLWLYQETYENGFTACSRTRCLYEREICIRILMTSHSDTQYNFTLKMNLNDTAVENSYFGTFANYTNPPKSLVLRDPLGGEEEVQLTLGYTDELNRRCSVFTINSLGPALTPFLGTCEMYIRGEYPLSPSSGCKRFFEERCNMTRIYKPYTAECKNAINTPTINDIP</sequence>
<keyword evidence="1" id="KW-0732">Signal</keyword>
<evidence type="ECO:0000256" key="1">
    <source>
        <dbReference type="SAM" id="SignalP"/>
    </source>
</evidence>
<feature type="non-terminal residue" evidence="2">
    <location>
        <position position="214"/>
    </location>
</feature>
<reference evidence="2" key="1">
    <citation type="submission" date="2014-03" db="EMBL/GenBank/DDBJ databases">
        <title>The sialotranscriptome of Amblyomma triste, Amblyomma parvum and Amblyomma cajennense ticks, uncovered by 454-based RNA-seq.</title>
        <authorList>
            <person name="Garcia G.R."/>
            <person name="Gardinassi L.G."/>
            <person name="Ribeiro J.M."/>
            <person name="Anatriello E."/>
            <person name="Ferreira B.R."/>
            <person name="Moreira H.N."/>
            <person name="Mafra C."/>
            <person name="Olegario M.M."/>
            <person name="Szabo P.J."/>
            <person name="Miranda-Santos I.K."/>
            <person name="Maruyama S.R."/>
        </authorList>
    </citation>
    <scope>NUCLEOTIDE SEQUENCE</scope>
    <source>
        <strain evidence="2">Uberlandia</strain>
        <tissue evidence="2">Salivary glands</tissue>
    </source>
</reference>
<feature type="chain" id="PRO_5001517593" description="Lipocalin-2 1" evidence="1">
    <location>
        <begin position="20"/>
        <end position="214"/>
    </location>
</feature>
<proteinExistence type="evidence at transcript level"/>